<protein>
    <submittedName>
        <fullName evidence="1">Uncharacterized protein</fullName>
    </submittedName>
</protein>
<dbReference type="RefSeq" id="WP_125569104.1">
    <property type="nucleotide sequence ID" value="NZ_AP019307.1"/>
</dbReference>
<gene>
    <name evidence="1" type="ORF">Back2_20150</name>
</gene>
<dbReference type="AlphaFoldDB" id="A0A3G9J2C0"/>
<keyword evidence="2" id="KW-1185">Reference proteome</keyword>
<dbReference type="Proteomes" id="UP000271573">
    <property type="component" value="Chromosome"/>
</dbReference>
<evidence type="ECO:0000313" key="2">
    <source>
        <dbReference type="Proteomes" id="UP000271573"/>
    </source>
</evidence>
<reference evidence="1 2" key="1">
    <citation type="submission" date="2018-11" db="EMBL/GenBank/DDBJ databases">
        <title>Complete genome sequence of Nocardioides baekrokdamisoli strain KCTC 39748.</title>
        <authorList>
            <person name="Kang S.W."/>
            <person name="Lee K.C."/>
            <person name="Kim K.K."/>
            <person name="Kim J.S."/>
            <person name="Kim D.S."/>
            <person name="Ko S.H."/>
            <person name="Yang S.H."/>
            <person name="Shin Y.K."/>
            <person name="Lee J.S."/>
        </authorList>
    </citation>
    <scope>NUCLEOTIDE SEQUENCE [LARGE SCALE GENOMIC DNA]</scope>
    <source>
        <strain evidence="1 2">KCTC 39748</strain>
    </source>
</reference>
<name>A0A3G9J2C0_9ACTN</name>
<proteinExistence type="predicted"/>
<dbReference type="EMBL" id="AP019307">
    <property type="protein sequence ID" value="BBH17728.1"/>
    <property type="molecule type" value="Genomic_DNA"/>
</dbReference>
<organism evidence="1 2">
    <name type="scientific">Nocardioides baekrokdamisoli</name>
    <dbReference type="NCBI Taxonomy" id="1804624"/>
    <lineage>
        <taxon>Bacteria</taxon>
        <taxon>Bacillati</taxon>
        <taxon>Actinomycetota</taxon>
        <taxon>Actinomycetes</taxon>
        <taxon>Propionibacteriales</taxon>
        <taxon>Nocardioidaceae</taxon>
        <taxon>Nocardioides</taxon>
    </lineage>
</organism>
<dbReference type="OrthoDB" id="3520945at2"/>
<accession>A0A3G9J2C0</accession>
<dbReference type="KEGG" id="nbe:Back2_20150"/>
<sequence length="199" mass="22497">MTNDPSDDREAFEQAARSLIGRRVDAVDYWDVHNHRPEPAAWDYGEWHHAMMGLQLSTDRGPVTITWTNRFYPHGVEVFLEPISRYLLMREDGPERVGPDSPSRWALLFERPINDVSVHWERLSLSAATRSDGTVVSPDRAIDVPTAIRVRFGGHPVWFVAAIPQWPAMTDVFIPGDEIMVVFEPAKLAAMGFPVSFAS</sequence>
<evidence type="ECO:0000313" key="1">
    <source>
        <dbReference type="EMBL" id="BBH17728.1"/>
    </source>
</evidence>